<feature type="region of interest" description="Disordered" evidence="1">
    <location>
        <begin position="1"/>
        <end position="33"/>
    </location>
</feature>
<dbReference type="AlphaFoldDB" id="A0AAE0KBG5"/>
<sequence length="237" mass="24516">MRSTTRSQSPTQQSTGASAPLSLQASQSLTTPSLSLSSAAFPIPQSSTCRAGSVDLCSAMPQNDSGHSLQCVGISCRQGLGCPRHPGLSSRANGGNAESPKANNPLCHSQSPRGGSSNEAEKLLNSRSPPRKDEDRTKTGNYKDCLPSARRSSGREGTLCCDSANEGDSDSDEGELVGAEPPVQPSAAKTETLSATSVVIDTAIPMMRRTIVLLRIATQSIAGMMISSSRHDASAAG</sequence>
<evidence type="ECO:0000313" key="2">
    <source>
        <dbReference type="EMBL" id="KAK3373521.1"/>
    </source>
</evidence>
<proteinExistence type="predicted"/>
<accession>A0AAE0KBG5</accession>
<feature type="compositionally biased region" description="Polar residues" evidence="1">
    <location>
        <begin position="106"/>
        <end position="118"/>
    </location>
</feature>
<comment type="caution">
    <text evidence="2">The sequence shown here is derived from an EMBL/GenBank/DDBJ whole genome shotgun (WGS) entry which is preliminary data.</text>
</comment>
<evidence type="ECO:0000313" key="3">
    <source>
        <dbReference type="Proteomes" id="UP001287356"/>
    </source>
</evidence>
<feature type="region of interest" description="Disordered" evidence="1">
    <location>
        <begin position="87"/>
        <end position="190"/>
    </location>
</feature>
<dbReference type="EMBL" id="JAULSN010000004">
    <property type="protein sequence ID" value="KAK3373521.1"/>
    <property type="molecule type" value="Genomic_DNA"/>
</dbReference>
<feature type="compositionally biased region" description="Basic and acidic residues" evidence="1">
    <location>
        <begin position="119"/>
        <end position="138"/>
    </location>
</feature>
<gene>
    <name evidence="2" type="ORF">B0T24DRAFT_266180</name>
</gene>
<name>A0AAE0KBG5_9PEZI</name>
<protein>
    <submittedName>
        <fullName evidence="2">Uncharacterized protein</fullName>
    </submittedName>
</protein>
<reference evidence="2" key="2">
    <citation type="submission" date="2023-06" db="EMBL/GenBank/DDBJ databases">
        <authorList>
            <consortium name="Lawrence Berkeley National Laboratory"/>
            <person name="Haridas S."/>
            <person name="Hensen N."/>
            <person name="Bonometti L."/>
            <person name="Westerberg I."/>
            <person name="Brannstrom I.O."/>
            <person name="Guillou S."/>
            <person name="Cros-Aarteil S."/>
            <person name="Calhoun S."/>
            <person name="Kuo A."/>
            <person name="Mondo S."/>
            <person name="Pangilinan J."/>
            <person name="Riley R."/>
            <person name="Labutti K."/>
            <person name="Andreopoulos B."/>
            <person name="Lipzen A."/>
            <person name="Chen C."/>
            <person name="Yanf M."/>
            <person name="Daum C."/>
            <person name="Ng V."/>
            <person name="Clum A."/>
            <person name="Steindorff A."/>
            <person name="Ohm R."/>
            <person name="Martin F."/>
            <person name="Silar P."/>
            <person name="Natvig D."/>
            <person name="Lalanne C."/>
            <person name="Gautier V."/>
            <person name="Ament-Velasquez S.L."/>
            <person name="Kruys A."/>
            <person name="Hutchinson M.I."/>
            <person name="Powell A.J."/>
            <person name="Barry K."/>
            <person name="Miller A.N."/>
            <person name="Grigoriev I.V."/>
            <person name="Debuchy R."/>
            <person name="Gladieux P."/>
            <person name="Thoren M.H."/>
            <person name="Johannesson H."/>
        </authorList>
    </citation>
    <scope>NUCLEOTIDE SEQUENCE</scope>
    <source>
        <strain evidence="2">CBS 958.72</strain>
    </source>
</reference>
<dbReference type="Proteomes" id="UP001287356">
    <property type="component" value="Unassembled WGS sequence"/>
</dbReference>
<reference evidence="2" key="1">
    <citation type="journal article" date="2023" name="Mol. Phylogenet. Evol.">
        <title>Genome-scale phylogeny and comparative genomics of the fungal order Sordariales.</title>
        <authorList>
            <person name="Hensen N."/>
            <person name="Bonometti L."/>
            <person name="Westerberg I."/>
            <person name="Brannstrom I.O."/>
            <person name="Guillou S."/>
            <person name="Cros-Aarteil S."/>
            <person name="Calhoun S."/>
            <person name="Haridas S."/>
            <person name="Kuo A."/>
            <person name="Mondo S."/>
            <person name="Pangilinan J."/>
            <person name="Riley R."/>
            <person name="LaButti K."/>
            <person name="Andreopoulos B."/>
            <person name="Lipzen A."/>
            <person name="Chen C."/>
            <person name="Yan M."/>
            <person name="Daum C."/>
            <person name="Ng V."/>
            <person name="Clum A."/>
            <person name="Steindorff A."/>
            <person name="Ohm R.A."/>
            <person name="Martin F."/>
            <person name="Silar P."/>
            <person name="Natvig D.O."/>
            <person name="Lalanne C."/>
            <person name="Gautier V."/>
            <person name="Ament-Velasquez S.L."/>
            <person name="Kruys A."/>
            <person name="Hutchinson M.I."/>
            <person name="Powell A.J."/>
            <person name="Barry K."/>
            <person name="Miller A.N."/>
            <person name="Grigoriev I.V."/>
            <person name="Debuchy R."/>
            <person name="Gladieux P."/>
            <person name="Hiltunen Thoren M."/>
            <person name="Johannesson H."/>
        </authorList>
    </citation>
    <scope>NUCLEOTIDE SEQUENCE</scope>
    <source>
        <strain evidence="2">CBS 958.72</strain>
    </source>
</reference>
<feature type="compositionally biased region" description="Acidic residues" evidence="1">
    <location>
        <begin position="165"/>
        <end position="175"/>
    </location>
</feature>
<keyword evidence="3" id="KW-1185">Reference proteome</keyword>
<evidence type="ECO:0000256" key="1">
    <source>
        <dbReference type="SAM" id="MobiDB-lite"/>
    </source>
</evidence>
<organism evidence="2 3">
    <name type="scientific">Lasiosphaeria ovina</name>
    <dbReference type="NCBI Taxonomy" id="92902"/>
    <lineage>
        <taxon>Eukaryota</taxon>
        <taxon>Fungi</taxon>
        <taxon>Dikarya</taxon>
        <taxon>Ascomycota</taxon>
        <taxon>Pezizomycotina</taxon>
        <taxon>Sordariomycetes</taxon>
        <taxon>Sordariomycetidae</taxon>
        <taxon>Sordariales</taxon>
        <taxon>Lasiosphaeriaceae</taxon>
        <taxon>Lasiosphaeria</taxon>
    </lineage>
</organism>